<proteinExistence type="predicted"/>
<gene>
    <name evidence="11" type="ORF">M430DRAFT_138116</name>
</gene>
<dbReference type="SUPFAM" id="SSF51395">
    <property type="entry name" value="FMN-linked oxidoreductases"/>
    <property type="match status" value="1"/>
</dbReference>
<evidence type="ECO:0000256" key="6">
    <source>
        <dbReference type="ARBA" id="ARBA00023002"/>
    </source>
</evidence>
<keyword evidence="4" id="KW-0507">mRNA processing</keyword>
<evidence type="ECO:0000256" key="2">
    <source>
        <dbReference type="ARBA" id="ARBA00022630"/>
    </source>
</evidence>
<dbReference type="GO" id="GO:0006397">
    <property type="term" value="P:mRNA processing"/>
    <property type="evidence" value="ECO:0007669"/>
    <property type="project" value="UniProtKB-KW"/>
</dbReference>
<dbReference type="CDD" id="cd02801">
    <property type="entry name" value="DUS_like_FMN"/>
    <property type="match status" value="1"/>
</dbReference>
<evidence type="ECO:0000259" key="10">
    <source>
        <dbReference type="Pfam" id="PF01207"/>
    </source>
</evidence>
<dbReference type="PROSITE" id="PS01136">
    <property type="entry name" value="UPF0034"/>
    <property type="match status" value="1"/>
</dbReference>
<evidence type="ECO:0000313" key="11">
    <source>
        <dbReference type="EMBL" id="PSS20024.1"/>
    </source>
</evidence>
<dbReference type="Proteomes" id="UP000241818">
    <property type="component" value="Unassembled WGS sequence"/>
</dbReference>
<keyword evidence="3" id="KW-0288">FMN</keyword>
<keyword evidence="6" id="KW-0560">Oxidoreductase</keyword>
<comment type="catalytic activity">
    <reaction evidence="8">
        <text>a 5,6-dihydrouridine in mRNA + NAD(+) = a uridine in mRNA + NADH + H(+)</text>
        <dbReference type="Rhea" id="RHEA:69851"/>
        <dbReference type="Rhea" id="RHEA-COMP:14658"/>
        <dbReference type="Rhea" id="RHEA-COMP:17789"/>
        <dbReference type="ChEBI" id="CHEBI:15378"/>
        <dbReference type="ChEBI" id="CHEBI:57540"/>
        <dbReference type="ChEBI" id="CHEBI:57945"/>
        <dbReference type="ChEBI" id="CHEBI:65315"/>
        <dbReference type="ChEBI" id="CHEBI:74443"/>
    </reaction>
    <physiologicalReaction direction="right-to-left" evidence="8">
        <dbReference type="Rhea" id="RHEA:69853"/>
    </physiologicalReaction>
</comment>
<feature type="domain" description="DUS-like FMN-binding" evidence="10">
    <location>
        <begin position="39"/>
        <end position="299"/>
    </location>
</feature>
<name>A0A2T3B2Z8_AMORE</name>
<evidence type="ECO:0000256" key="1">
    <source>
        <dbReference type="ARBA" id="ARBA00001917"/>
    </source>
</evidence>
<dbReference type="PANTHER" id="PTHR11082">
    <property type="entry name" value="TRNA-DIHYDROURIDINE SYNTHASE"/>
    <property type="match status" value="1"/>
</dbReference>
<evidence type="ECO:0000313" key="12">
    <source>
        <dbReference type="Proteomes" id="UP000241818"/>
    </source>
</evidence>
<evidence type="ECO:0000256" key="9">
    <source>
        <dbReference type="ARBA" id="ARBA00049447"/>
    </source>
</evidence>
<dbReference type="GO" id="GO:0050660">
    <property type="term" value="F:flavin adenine dinucleotide binding"/>
    <property type="evidence" value="ECO:0007669"/>
    <property type="project" value="InterPro"/>
</dbReference>
<evidence type="ECO:0000256" key="4">
    <source>
        <dbReference type="ARBA" id="ARBA00022664"/>
    </source>
</evidence>
<protein>
    <recommendedName>
        <fullName evidence="10">DUS-like FMN-binding domain-containing protein</fullName>
    </recommendedName>
</protein>
<dbReference type="Pfam" id="PF01207">
    <property type="entry name" value="Dus"/>
    <property type="match status" value="1"/>
</dbReference>
<comment type="cofactor">
    <cofactor evidence="1">
        <name>FMN</name>
        <dbReference type="ChEBI" id="CHEBI:58210"/>
    </cofactor>
</comment>
<dbReference type="InterPro" id="IPR018517">
    <property type="entry name" value="tRNA_hU_synthase_CS"/>
</dbReference>
<evidence type="ECO:0000256" key="5">
    <source>
        <dbReference type="ARBA" id="ARBA00022694"/>
    </source>
</evidence>
<reference evidence="11 12" key="1">
    <citation type="journal article" date="2018" name="New Phytol.">
        <title>Comparative genomics and transcriptomics depict ericoid mycorrhizal fungi as versatile saprotrophs and plant mutualists.</title>
        <authorList>
            <person name="Martino E."/>
            <person name="Morin E."/>
            <person name="Grelet G.A."/>
            <person name="Kuo A."/>
            <person name="Kohler A."/>
            <person name="Daghino S."/>
            <person name="Barry K.W."/>
            <person name="Cichocki N."/>
            <person name="Clum A."/>
            <person name="Dockter R.B."/>
            <person name="Hainaut M."/>
            <person name="Kuo R.C."/>
            <person name="LaButti K."/>
            <person name="Lindahl B.D."/>
            <person name="Lindquist E.A."/>
            <person name="Lipzen A."/>
            <person name="Khouja H.R."/>
            <person name="Magnuson J."/>
            <person name="Murat C."/>
            <person name="Ohm R.A."/>
            <person name="Singer S.W."/>
            <person name="Spatafora J.W."/>
            <person name="Wang M."/>
            <person name="Veneault-Fourrey C."/>
            <person name="Henrissat B."/>
            <person name="Grigoriev I.V."/>
            <person name="Martin F.M."/>
            <person name="Perotto S."/>
        </authorList>
    </citation>
    <scope>NUCLEOTIDE SEQUENCE [LARGE SCALE GENOMIC DNA]</scope>
    <source>
        <strain evidence="11 12">ATCC 22711</strain>
    </source>
</reference>
<dbReference type="PANTHER" id="PTHR11082:SF31">
    <property type="entry name" value="TRNA-DIHYDROURIDINE(20A_20B) SYNTHASE [NAD(P)+]-LIKE"/>
    <property type="match status" value="1"/>
</dbReference>
<dbReference type="AlphaFoldDB" id="A0A2T3B2Z8"/>
<dbReference type="EMBL" id="KZ679010">
    <property type="protein sequence ID" value="PSS20024.1"/>
    <property type="molecule type" value="Genomic_DNA"/>
</dbReference>
<dbReference type="Gene3D" id="3.20.20.70">
    <property type="entry name" value="Aldolase class I"/>
    <property type="match status" value="1"/>
</dbReference>
<evidence type="ECO:0000256" key="8">
    <source>
        <dbReference type="ARBA" id="ARBA00048342"/>
    </source>
</evidence>
<dbReference type="GO" id="GO:0017150">
    <property type="term" value="F:tRNA dihydrouridine synthase activity"/>
    <property type="evidence" value="ECO:0007669"/>
    <property type="project" value="InterPro"/>
</dbReference>
<organism evidence="11 12">
    <name type="scientific">Amorphotheca resinae ATCC 22711</name>
    <dbReference type="NCBI Taxonomy" id="857342"/>
    <lineage>
        <taxon>Eukaryota</taxon>
        <taxon>Fungi</taxon>
        <taxon>Dikarya</taxon>
        <taxon>Ascomycota</taxon>
        <taxon>Pezizomycotina</taxon>
        <taxon>Leotiomycetes</taxon>
        <taxon>Helotiales</taxon>
        <taxon>Amorphothecaceae</taxon>
        <taxon>Amorphotheca</taxon>
    </lineage>
</organism>
<sequence>MYSIVDPDEDERSSPSSLDIHPLKLFDIAKSEGRPLFAAAPMVRYSKLAFRETVAEYGVDLTWTPMILAKEFNRSAVARDSDFTTSPTAPPTIAQLGANCPLEVARATTLLAPHVNGVDLNCGCPQSWACADSLGAALMQQPERVVSMVRAAQRALHDAGYGGRRSVSVKMRVLADPRRTADFVRAVEDAGADFLTVHGRTRSTRSSQPVDVQAIKLAAEHATRMPVLANGDVFTRRDAEERARETGTDGVMAARGLLENPALFRGDEGCPWEAVESFMAKVVKRPIPFKLVVHHLTEMCGSDRAGGTGGVGKGPLLNKEERMGLVGCGSMLELMDFLDSVRTLRRLE</sequence>
<dbReference type="OrthoDB" id="9977870at2759"/>
<comment type="function">
    <text evidence="7">Catalyzes the synthesis of dihydrouridine, a modified base found in the D-loop of most tRNAs. Specifically modifies U47 in cytoplasmic tRNAs. Catalyzes the synthesis of dihydrouridine in some mRNAs, thereby affecting their translation.</text>
</comment>
<dbReference type="InterPro" id="IPR035587">
    <property type="entry name" value="DUS-like_FMN-bd"/>
</dbReference>
<dbReference type="InterPro" id="IPR013785">
    <property type="entry name" value="Aldolase_TIM"/>
</dbReference>
<dbReference type="FunCoup" id="A0A2T3B2Z8">
    <property type="interactions" value="147"/>
</dbReference>
<dbReference type="RefSeq" id="XP_024721294.1">
    <property type="nucleotide sequence ID" value="XM_024862553.1"/>
</dbReference>
<dbReference type="GeneID" id="36570634"/>
<dbReference type="InParanoid" id="A0A2T3B2Z8"/>
<keyword evidence="12" id="KW-1185">Reference proteome</keyword>
<comment type="catalytic activity">
    <reaction evidence="9">
        <text>a 5,6-dihydrouridine in mRNA + NADP(+) = a uridine in mRNA + NADPH + H(+)</text>
        <dbReference type="Rhea" id="RHEA:69855"/>
        <dbReference type="Rhea" id="RHEA-COMP:14658"/>
        <dbReference type="Rhea" id="RHEA-COMP:17789"/>
        <dbReference type="ChEBI" id="CHEBI:15378"/>
        <dbReference type="ChEBI" id="CHEBI:57783"/>
        <dbReference type="ChEBI" id="CHEBI:58349"/>
        <dbReference type="ChEBI" id="CHEBI:65315"/>
        <dbReference type="ChEBI" id="CHEBI:74443"/>
    </reaction>
    <physiologicalReaction direction="right-to-left" evidence="9">
        <dbReference type="Rhea" id="RHEA:69857"/>
    </physiologicalReaction>
</comment>
<keyword evidence="2" id="KW-0285">Flavoprotein</keyword>
<evidence type="ECO:0000256" key="7">
    <source>
        <dbReference type="ARBA" id="ARBA00045934"/>
    </source>
</evidence>
<keyword evidence="5" id="KW-0819">tRNA processing</keyword>
<evidence type="ECO:0000256" key="3">
    <source>
        <dbReference type="ARBA" id="ARBA00022643"/>
    </source>
</evidence>
<accession>A0A2T3B2Z8</accession>
<dbReference type="STRING" id="857342.A0A2T3B2Z8"/>